<evidence type="ECO:0000256" key="2">
    <source>
        <dbReference type="ARBA" id="ARBA00004377"/>
    </source>
</evidence>
<feature type="transmembrane region" description="Helical" evidence="12">
    <location>
        <begin position="20"/>
        <end position="38"/>
    </location>
</feature>
<dbReference type="GO" id="GO:1903607">
    <property type="term" value="P:cytochrome c biosynthetic process"/>
    <property type="evidence" value="ECO:0007669"/>
    <property type="project" value="TreeGrafter"/>
</dbReference>
<dbReference type="STRING" id="564117.SAMN05216369_1822"/>
<dbReference type="PANTHER" id="PTHR37531:SF1">
    <property type="entry name" value="HEME EXPORTER PROTEIN D"/>
    <property type="match status" value="1"/>
</dbReference>
<dbReference type="InterPro" id="IPR007078">
    <property type="entry name" value="Haem_export_protD_CcmD"/>
</dbReference>
<evidence type="ECO:0000313" key="14">
    <source>
        <dbReference type="Proteomes" id="UP000184497"/>
    </source>
</evidence>
<comment type="similarity">
    <text evidence="3 12">Belongs to the CcmD/CycX/HelD family.</text>
</comment>
<dbReference type="PANTHER" id="PTHR37531">
    <property type="entry name" value="HEME EXPORTER PROTEIN D"/>
    <property type="match status" value="1"/>
</dbReference>
<proteinExistence type="inferred from homology"/>
<dbReference type="InterPro" id="IPR052075">
    <property type="entry name" value="Heme_exporter_D"/>
</dbReference>
<evidence type="ECO:0000256" key="10">
    <source>
        <dbReference type="ARBA" id="ARBA00022989"/>
    </source>
</evidence>
<organism evidence="13 14">
    <name type="scientific">Marinobacter antarcticus</name>
    <dbReference type="NCBI Taxonomy" id="564117"/>
    <lineage>
        <taxon>Bacteria</taxon>
        <taxon>Pseudomonadati</taxon>
        <taxon>Pseudomonadota</taxon>
        <taxon>Gammaproteobacteria</taxon>
        <taxon>Pseudomonadales</taxon>
        <taxon>Marinobacteraceae</taxon>
        <taxon>Marinobacter</taxon>
    </lineage>
</organism>
<comment type="subcellular location">
    <subcellularLocation>
        <location evidence="2 12">Cell inner membrane</location>
        <topology evidence="2 12">Single-pass membrane protein</topology>
    </subcellularLocation>
</comment>
<keyword evidence="11 12" id="KW-0472">Membrane</keyword>
<evidence type="ECO:0000256" key="5">
    <source>
        <dbReference type="ARBA" id="ARBA00022448"/>
    </source>
</evidence>
<keyword evidence="8 12" id="KW-0812">Transmembrane</keyword>
<dbReference type="EMBL" id="FRAQ01000001">
    <property type="protein sequence ID" value="SHK39268.1"/>
    <property type="molecule type" value="Genomic_DNA"/>
</dbReference>
<evidence type="ECO:0000256" key="6">
    <source>
        <dbReference type="ARBA" id="ARBA00022475"/>
    </source>
</evidence>
<accession>A0A1M6S416</accession>
<comment type="function">
    <text evidence="1 12">Required for the export of heme to the periplasm for the biogenesis of c-type cytochromes.</text>
</comment>
<protein>
    <recommendedName>
        <fullName evidence="4 12">Heme exporter protein D</fullName>
    </recommendedName>
</protein>
<dbReference type="AlphaFoldDB" id="A0A1M6S416"/>
<evidence type="ECO:0000313" key="13">
    <source>
        <dbReference type="EMBL" id="SHK39268.1"/>
    </source>
</evidence>
<evidence type="ECO:0000256" key="7">
    <source>
        <dbReference type="ARBA" id="ARBA00022519"/>
    </source>
</evidence>
<evidence type="ECO:0000256" key="8">
    <source>
        <dbReference type="ARBA" id="ARBA00022692"/>
    </source>
</evidence>
<dbReference type="GO" id="GO:0015886">
    <property type="term" value="P:heme transport"/>
    <property type="evidence" value="ECO:0007669"/>
    <property type="project" value="InterPro"/>
</dbReference>
<evidence type="ECO:0000256" key="4">
    <source>
        <dbReference type="ARBA" id="ARBA00016461"/>
    </source>
</evidence>
<reference evidence="14" key="1">
    <citation type="submission" date="2016-11" db="EMBL/GenBank/DDBJ databases">
        <authorList>
            <person name="Varghese N."/>
            <person name="Submissions S."/>
        </authorList>
    </citation>
    <scope>NUCLEOTIDE SEQUENCE [LARGE SCALE GENOMIC DNA]</scope>
    <source>
        <strain evidence="14">CGMCC 1.10835</strain>
    </source>
</reference>
<evidence type="ECO:0000256" key="3">
    <source>
        <dbReference type="ARBA" id="ARBA00008741"/>
    </source>
</evidence>
<keyword evidence="14" id="KW-1185">Reference proteome</keyword>
<keyword evidence="7 12" id="KW-0997">Cell inner membrane</keyword>
<dbReference type="NCBIfam" id="TIGR03141">
    <property type="entry name" value="cytochro_ccmD"/>
    <property type="match status" value="1"/>
</dbReference>
<keyword evidence="9 12" id="KW-0201">Cytochrome c-type biogenesis</keyword>
<name>A0A1M6S416_9GAMM</name>
<dbReference type="RefSeq" id="WP_072796816.1">
    <property type="nucleotide sequence ID" value="NZ_FRAQ01000001.1"/>
</dbReference>
<keyword evidence="5 12" id="KW-0813">Transport</keyword>
<gene>
    <name evidence="13" type="ORF">SAMN05216369_1822</name>
</gene>
<dbReference type="Pfam" id="PF04995">
    <property type="entry name" value="CcmD"/>
    <property type="match status" value="1"/>
</dbReference>
<keyword evidence="10 12" id="KW-1133">Transmembrane helix</keyword>
<evidence type="ECO:0000256" key="11">
    <source>
        <dbReference type="ARBA" id="ARBA00023136"/>
    </source>
</evidence>
<evidence type="ECO:0000256" key="12">
    <source>
        <dbReference type="RuleBase" id="RU363101"/>
    </source>
</evidence>
<evidence type="ECO:0000256" key="9">
    <source>
        <dbReference type="ARBA" id="ARBA00022748"/>
    </source>
</evidence>
<evidence type="ECO:0000256" key="1">
    <source>
        <dbReference type="ARBA" id="ARBA00002442"/>
    </source>
</evidence>
<dbReference type="GO" id="GO:0005886">
    <property type="term" value="C:plasma membrane"/>
    <property type="evidence" value="ECO:0007669"/>
    <property type="project" value="UniProtKB-SubCell"/>
</dbReference>
<dbReference type="GO" id="GO:0017004">
    <property type="term" value="P:cytochrome complex assembly"/>
    <property type="evidence" value="ECO:0007669"/>
    <property type="project" value="UniProtKB-KW"/>
</dbReference>
<sequence>MAFDSFSAFITMEGHGPYVWASYAVFFVLMVMMMILSVRSRKAIIESCRRGYEFQADKSKVTTAPTPSASFARVNVSQD</sequence>
<dbReference type="Proteomes" id="UP000184497">
    <property type="component" value="Unassembled WGS sequence"/>
</dbReference>
<keyword evidence="6 12" id="KW-1003">Cell membrane</keyword>
<dbReference type="OrthoDB" id="9815607at2"/>